<proteinExistence type="predicted"/>
<organism evidence="2 3">
    <name type="scientific">Phytophthora oleae</name>
    <dbReference type="NCBI Taxonomy" id="2107226"/>
    <lineage>
        <taxon>Eukaryota</taxon>
        <taxon>Sar</taxon>
        <taxon>Stramenopiles</taxon>
        <taxon>Oomycota</taxon>
        <taxon>Peronosporomycetes</taxon>
        <taxon>Peronosporales</taxon>
        <taxon>Peronosporaceae</taxon>
        <taxon>Phytophthora</taxon>
    </lineage>
</organism>
<feature type="region of interest" description="Disordered" evidence="1">
    <location>
        <begin position="524"/>
        <end position="579"/>
    </location>
</feature>
<dbReference type="Proteomes" id="UP001632037">
    <property type="component" value="Unassembled WGS sequence"/>
</dbReference>
<keyword evidence="3" id="KW-1185">Reference proteome</keyword>
<feature type="compositionally biased region" description="Low complexity" evidence="1">
    <location>
        <begin position="70"/>
        <end position="86"/>
    </location>
</feature>
<dbReference type="AlphaFoldDB" id="A0ABD3G0N8"/>
<protein>
    <submittedName>
        <fullName evidence="2">Uncharacterized protein</fullName>
    </submittedName>
</protein>
<evidence type="ECO:0000256" key="1">
    <source>
        <dbReference type="SAM" id="MobiDB-lite"/>
    </source>
</evidence>
<feature type="compositionally biased region" description="Polar residues" evidence="1">
    <location>
        <begin position="60"/>
        <end position="69"/>
    </location>
</feature>
<gene>
    <name evidence="2" type="ORF">V7S43_002016</name>
</gene>
<feature type="region of interest" description="Disordered" evidence="1">
    <location>
        <begin position="1"/>
        <end position="86"/>
    </location>
</feature>
<sequence length="898" mass="101708">MQKSPQAAGNGRPPRPKAHKPSAAWSMNSPYAGSVRASPRAAKLARQEPKERPKRPLSAQVASSRTAQTSPRPNSARPARPQSASQARYMQLETIAFPMDSSSEFDTCEACLSPSSSDMDVLQESDSTAMHLKLQALLEMWGEEHLGFRSSALFCETTFKQAKALATRMPRPNAFISAVTFACLTQMGILLEGQYPFLARMIEELGTAVYSNFSDLRHRNELEESTQHQSALLFEHGKPWFQEVLMQKMRCKSFQTSVDSCKNEVLLLKEMLQEARSANSAAVASAILREPSQREKLDEYYIPPVLRLEDLGLESLSEEVLNVFTKISDADARHLLALILENAVERDLTKLPDMLAASVGNMKGRDRRNFLRECFDYVTPSELQDSLHGRDEINDDKKYQALVDDLHEMLQLRPPEESDLKTSSSATVALFHSEEARIGKRVHEFVELVEDIATEVSFFEPKHQALFTDPLLERLRKFECPVKRLKKEHERIQRQRLQTTNEEENPQCECVCGRHRLVDDEGMKEDEVLPETPVENEQDGDLKKQKSQRKSSLKRPLSAPTGRRKNAISFNTRFGSPRKSSVSTHVFPLAEVCHLLSAILHLQFSRDAVEPLSAKSEGVSALMFDDRFEFLKPDAGQRTFKTLAKDYLVRKYGIKSIAVMHTMQLERSLLHYTTRDNHIRCELFSWFFGADKARAQSKDYAFAFFQKLIKCLLNLFATKKTPRSNSITSISSVSPPLAYSTLITTWTECLGDGEATNSRTIASTIVLETCKQVFPPLMQRNSHFTIFREKLYRQSLEQKTVELEEFLHGAMTAWQLVFDEQMMEATKTIEAAGVLDPDGFARCLIANELEFTTGERYELFDLLTQEADESVVPSKKMALLIMEAKYLRPAVANTLIAN</sequence>
<reference evidence="2 3" key="1">
    <citation type="submission" date="2024-09" db="EMBL/GenBank/DDBJ databases">
        <title>Genome sequencing and assembly of Phytophthora oleae, isolate VK10A, causative agent of rot of olive drupes.</title>
        <authorList>
            <person name="Conti Taguali S."/>
            <person name="Riolo M."/>
            <person name="La Spada F."/>
            <person name="Cacciola S.O."/>
            <person name="Dionisio G."/>
        </authorList>
    </citation>
    <scope>NUCLEOTIDE SEQUENCE [LARGE SCALE GENOMIC DNA]</scope>
    <source>
        <strain evidence="2 3">VK10A</strain>
    </source>
</reference>
<accession>A0ABD3G0N8</accession>
<name>A0ABD3G0N8_9STRA</name>
<evidence type="ECO:0000313" key="3">
    <source>
        <dbReference type="Proteomes" id="UP001632037"/>
    </source>
</evidence>
<dbReference type="EMBL" id="JBIMZQ010000003">
    <property type="protein sequence ID" value="KAL3672723.1"/>
    <property type="molecule type" value="Genomic_DNA"/>
</dbReference>
<feature type="compositionally biased region" description="Polar residues" evidence="1">
    <location>
        <begin position="568"/>
        <end position="579"/>
    </location>
</feature>
<evidence type="ECO:0000313" key="2">
    <source>
        <dbReference type="EMBL" id="KAL3672723.1"/>
    </source>
</evidence>
<comment type="caution">
    <text evidence="2">The sequence shown here is derived from an EMBL/GenBank/DDBJ whole genome shotgun (WGS) entry which is preliminary data.</text>
</comment>